<dbReference type="Pfam" id="PF24574">
    <property type="entry name" value="Nm-ACP"/>
    <property type="match status" value="1"/>
</dbReference>
<organism evidence="2 3">
    <name type="scientific">Neisseria chenwenguii</name>
    <dbReference type="NCBI Taxonomy" id="1853278"/>
    <lineage>
        <taxon>Bacteria</taxon>
        <taxon>Pseudomonadati</taxon>
        <taxon>Pseudomonadota</taxon>
        <taxon>Betaproteobacteria</taxon>
        <taxon>Neisseriales</taxon>
        <taxon>Neisseriaceae</taxon>
        <taxon>Neisseria</taxon>
    </lineage>
</organism>
<dbReference type="KEGG" id="nei:BG910_03680"/>
<dbReference type="CDD" id="cd21836">
    <property type="entry name" value="adhesin_CP"/>
    <property type="match status" value="1"/>
</dbReference>
<dbReference type="InterPro" id="IPR056025">
    <property type="entry name" value="ACP_dom"/>
</dbReference>
<evidence type="ECO:0000259" key="1">
    <source>
        <dbReference type="Pfam" id="PF24574"/>
    </source>
</evidence>
<dbReference type="Proteomes" id="UP000198238">
    <property type="component" value="Chromosome"/>
</dbReference>
<dbReference type="AlphaFoldDB" id="A0A220S0G0"/>
<accession>A0A220S0G0</accession>
<evidence type="ECO:0000313" key="3">
    <source>
        <dbReference type="Proteomes" id="UP000198238"/>
    </source>
</evidence>
<dbReference type="OrthoDB" id="8612002at2"/>
<protein>
    <submittedName>
        <fullName evidence="2">Adhesin</fullName>
    </submittedName>
</protein>
<reference evidence="2 3" key="1">
    <citation type="submission" date="2017-06" db="EMBL/GenBank/DDBJ databases">
        <title>Neisseria chenwenguii sp. nov., isolated from the intestinal contents of Tibetan Plateau Pika in Yushu, Qinghai Province, China.</title>
        <authorList>
            <person name="Zhang G."/>
        </authorList>
    </citation>
    <scope>NUCLEOTIDE SEQUENCE [LARGE SCALE GENOMIC DNA]</scope>
    <source>
        <strain evidence="2 3">10023</strain>
    </source>
</reference>
<evidence type="ECO:0000313" key="2">
    <source>
        <dbReference type="EMBL" id="ASK26959.1"/>
    </source>
</evidence>
<gene>
    <name evidence="2" type="ORF">BG910_03680</name>
</gene>
<keyword evidence="3" id="KW-1185">Reference proteome</keyword>
<dbReference type="EMBL" id="CP022278">
    <property type="protein sequence ID" value="ASK26959.1"/>
    <property type="molecule type" value="Genomic_DNA"/>
</dbReference>
<feature type="domain" description="ACP-like" evidence="1">
    <location>
        <begin position="25"/>
        <end position="117"/>
    </location>
</feature>
<name>A0A220S0G0_9NEIS</name>
<sequence length="122" mass="13684">MKKVSVILFAALAVMAGAAAQAAPSTSVQYACQNGKRVTVSYSFNRQELPTKAVAVVNGKRRIMPINLGRSDNIDTFFGKDGGYRLVTSYMDRKNFRTLPVMITDNRDRIVFKDCEPRRARY</sequence>
<dbReference type="RefSeq" id="WP_089035679.1">
    <property type="nucleotide sequence ID" value="NZ_CP022278.1"/>
</dbReference>
<proteinExistence type="predicted"/>